<organism evidence="1 2">
    <name type="scientific">Flavobacterium haoranii</name>
    <dbReference type="NCBI Taxonomy" id="683124"/>
    <lineage>
        <taxon>Bacteria</taxon>
        <taxon>Pseudomonadati</taxon>
        <taxon>Bacteroidota</taxon>
        <taxon>Flavobacteriia</taxon>
        <taxon>Flavobacteriales</taxon>
        <taxon>Flavobacteriaceae</taxon>
        <taxon>Flavobacterium</taxon>
    </lineage>
</organism>
<dbReference type="EMBL" id="FQZH01000002">
    <property type="protein sequence ID" value="SHJ25728.1"/>
    <property type="molecule type" value="Genomic_DNA"/>
</dbReference>
<gene>
    <name evidence="1" type="ORF">SAMN05444337_1647</name>
</gene>
<name>A0A1M6HUE1_9FLAO</name>
<keyword evidence="2" id="KW-1185">Reference proteome</keyword>
<reference evidence="2" key="1">
    <citation type="submission" date="2016-11" db="EMBL/GenBank/DDBJ databases">
        <authorList>
            <person name="Varghese N."/>
            <person name="Submissions S."/>
        </authorList>
    </citation>
    <scope>NUCLEOTIDE SEQUENCE [LARGE SCALE GENOMIC DNA]</scope>
    <source>
        <strain evidence="2">DSM 22807</strain>
    </source>
</reference>
<proteinExistence type="predicted"/>
<evidence type="ECO:0000313" key="2">
    <source>
        <dbReference type="Proteomes" id="UP000184232"/>
    </source>
</evidence>
<dbReference type="AlphaFoldDB" id="A0A1M6HUE1"/>
<sequence>MENKNAIKLIEKIQKNLLQDKFDVSEIVEDLKKVREISMQENLPTVTKSLRLAYEHLENNKAFLISIPADIEENESEEETQEEISRFSESNDIESLEYYLSLLTDLSKKNNVLDIKAYNEAFLAF</sequence>
<dbReference type="OrthoDB" id="1441638at2"/>
<dbReference type="Proteomes" id="UP000184232">
    <property type="component" value="Unassembled WGS sequence"/>
</dbReference>
<dbReference type="STRING" id="683124.SAMN05444337_1647"/>
<dbReference type="RefSeq" id="WP_072783855.1">
    <property type="nucleotide sequence ID" value="NZ_CP045292.1"/>
</dbReference>
<protein>
    <submittedName>
        <fullName evidence="1">Uncharacterized protein</fullName>
    </submittedName>
</protein>
<accession>A0A1M6HUE1</accession>
<evidence type="ECO:0000313" key="1">
    <source>
        <dbReference type="EMBL" id="SHJ25728.1"/>
    </source>
</evidence>